<organism evidence="6 7">
    <name type="scientific">Diversispora eburnea</name>
    <dbReference type="NCBI Taxonomy" id="1213867"/>
    <lineage>
        <taxon>Eukaryota</taxon>
        <taxon>Fungi</taxon>
        <taxon>Fungi incertae sedis</taxon>
        <taxon>Mucoromycota</taxon>
        <taxon>Glomeromycotina</taxon>
        <taxon>Glomeromycetes</taxon>
        <taxon>Diversisporales</taxon>
        <taxon>Diversisporaceae</taxon>
        <taxon>Diversispora</taxon>
    </lineage>
</organism>
<dbReference type="PANTHER" id="PTHR31794:SF4">
    <property type="entry name" value="AUXIN EFFLUX TRANSPORTER FAMILY PROTEIN (EUROFUNG)"/>
    <property type="match status" value="1"/>
</dbReference>
<sequence>MDSAPQTNYSAIFFASIQSSSEVLIVCIAGYMAAKYGIITENSQKNLSQLIIKILMPCLLFSEIGPVININKLITLWPLPTFNLIFTIISALFGIFGGKMILSLSTADTKFVMTGIMFNNIASLLMGLLRGMENTSAMGLLFKDADDTPKASIKRGESYVLLAVLFNTLLR</sequence>
<feature type="transmembrane region" description="Helical" evidence="5">
    <location>
        <begin position="82"/>
        <end position="102"/>
    </location>
</feature>
<dbReference type="OrthoDB" id="191139at2759"/>
<dbReference type="PANTHER" id="PTHR31794">
    <property type="entry name" value="AUXIN EFFLUX TRANSPORTER FAMILY PROTEIN (EUROFUNG)"/>
    <property type="match status" value="1"/>
</dbReference>
<keyword evidence="3 5" id="KW-1133">Transmembrane helix</keyword>
<feature type="transmembrane region" description="Helical" evidence="5">
    <location>
        <begin position="50"/>
        <end position="70"/>
    </location>
</feature>
<dbReference type="GO" id="GO:0055085">
    <property type="term" value="P:transmembrane transport"/>
    <property type="evidence" value="ECO:0007669"/>
    <property type="project" value="InterPro"/>
</dbReference>
<evidence type="ECO:0000313" key="6">
    <source>
        <dbReference type="EMBL" id="CAG8503340.1"/>
    </source>
</evidence>
<evidence type="ECO:0000256" key="1">
    <source>
        <dbReference type="ARBA" id="ARBA00004141"/>
    </source>
</evidence>
<keyword evidence="4 5" id="KW-0472">Membrane</keyword>
<reference evidence="6" key="1">
    <citation type="submission" date="2021-06" db="EMBL/GenBank/DDBJ databases">
        <authorList>
            <person name="Kallberg Y."/>
            <person name="Tangrot J."/>
            <person name="Rosling A."/>
        </authorList>
    </citation>
    <scope>NUCLEOTIDE SEQUENCE</scope>
    <source>
        <strain evidence="6">AZ414A</strain>
    </source>
</reference>
<proteinExistence type="predicted"/>
<dbReference type="InterPro" id="IPR004776">
    <property type="entry name" value="Mem_transp_PIN-like"/>
</dbReference>
<gene>
    <name evidence="6" type="ORF">DEBURN_LOCUS4792</name>
</gene>
<keyword evidence="2 5" id="KW-0812">Transmembrane</keyword>
<evidence type="ECO:0000256" key="5">
    <source>
        <dbReference type="SAM" id="Phobius"/>
    </source>
</evidence>
<dbReference type="Proteomes" id="UP000789706">
    <property type="component" value="Unassembled WGS sequence"/>
</dbReference>
<protein>
    <submittedName>
        <fullName evidence="6">7606_t:CDS:1</fullName>
    </submittedName>
</protein>
<evidence type="ECO:0000256" key="4">
    <source>
        <dbReference type="ARBA" id="ARBA00023136"/>
    </source>
</evidence>
<feature type="transmembrane region" description="Helical" evidence="5">
    <location>
        <begin position="12"/>
        <end position="38"/>
    </location>
</feature>
<accession>A0A9N8ZQ35</accession>
<keyword evidence="7" id="KW-1185">Reference proteome</keyword>
<feature type="transmembrane region" description="Helical" evidence="5">
    <location>
        <begin position="111"/>
        <end position="132"/>
    </location>
</feature>
<dbReference type="AlphaFoldDB" id="A0A9N8ZQ35"/>
<evidence type="ECO:0000256" key="2">
    <source>
        <dbReference type="ARBA" id="ARBA00022692"/>
    </source>
</evidence>
<name>A0A9N8ZQ35_9GLOM</name>
<evidence type="ECO:0000313" key="7">
    <source>
        <dbReference type="Proteomes" id="UP000789706"/>
    </source>
</evidence>
<dbReference type="GO" id="GO:0016020">
    <property type="term" value="C:membrane"/>
    <property type="evidence" value="ECO:0007669"/>
    <property type="project" value="UniProtKB-SubCell"/>
</dbReference>
<evidence type="ECO:0000256" key="3">
    <source>
        <dbReference type="ARBA" id="ARBA00022989"/>
    </source>
</evidence>
<dbReference type="GO" id="GO:0005783">
    <property type="term" value="C:endoplasmic reticulum"/>
    <property type="evidence" value="ECO:0007669"/>
    <property type="project" value="TreeGrafter"/>
</dbReference>
<dbReference type="EMBL" id="CAJVPK010000389">
    <property type="protein sequence ID" value="CAG8503340.1"/>
    <property type="molecule type" value="Genomic_DNA"/>
</dbReference>
<comment type="subcellular location">
    <subcellularLocation>
        <location evidence="1">Membrane</location>
        <topology evidence="1">Multi-pass membrane protein</topology>
    </subcellularLocation>
</comment>
<comment type="caution">
    <text evidence="6">The sequence shown here is derived from an EMBL/GenBank/DDBJ whole genome shotgun (WGS) entry which is preliminary data.</text>
</comment>
<dbReference type="Pfam" id="PF03547">
    <property type="entry name" value="Mem_trans"/>
    <property type="match status" value="1"/>
</dbReference>